<accession>A0ABR4CVQ5</accession>
<keyword evidence="8" id="KW-1185">Reference proteome</keyword>
<evidence type="ECO:0000313" key="8">
    <source>
        <dbReference type="Proteomes" id="UP001595075"/>
    </source>
</evidence>
<keyword evidence="5 6" id="KW-0472">Membrane</keyword>
<dbReference type="Proteomes" id="UP001595075">
    <property type="component" value="Unassembled WGS sequence"/>
</dbReference>
<feature type="transmembrane region" description="Helical" evidence="6">
    <location>
        <begin position="54"/>
        <end position="73"/>
    </location>
</feature>
<evidence type="ECO:0000256" key="5">
    <source>
        <dbReference type="ARBA" id="ARBA00023136"/>
    </source>
</evidence>
<dbReference type="PANTHER" id="PTHR43791">
    <property type="entry name" value="PERMEASE-RELATED"/>
    <property type="match status" value="1"/>
</dbReference>
<feature type="transmembrane region" description="Helical" evidence="6">
    <location>
        <begin position="124"/>
        <end position="145"/>
    </location>
</feature>
<dbReference type="SUPFAM" id="SSF103473">
    <property type="entry name" value="MFS general substrate transporter"/>
    <property type="match status" value="1"/>
</dbReference>
<evidence type="ECO:0000256" key="4">
    <source>
        <dbReference type="ARBA" id="ARBA00022989"/>
    </source>
</evidence>
<feature type="transmembrane region" description="Helical" evidence="6">
    <location>
        <begin position="182"/>
        <end position="209"/>
    </location>
</feature>
<evidence type="ECO:0000256" key="2">
    <source>
        <dbReference type="ARBA" id="ARBA00022448"/>
    </source>
</evidence>
<gene>
    <name evidence="7" type="ORF">VTL71DRAFT_11271</name>
</gene>
<keyword evidence="2" id="KW-0813">Transport</keyword>
<dbReference type="InterPro" id="IPR036259">
    <property type="entry name" value="MFS_trans_sf"/>
</dbReference>
<name>A0ABR4CVQ5_9HELO</name>
<organism evidence="7 8">
    <name type="scientific">Oculimacula yallundae</name>
    <dbReference type="NCBI Taxonomy" id="86028"/>
    <lineage>
        <taxon>Eukaryota</taxon>
        <taxon>Fungi</taxon>
        <taxon>Dikarya</taxon>
        <taxon>Ascomycota</taxon>
        <taxon>Pezizomycotina</taxon>
        <taxon>Leotiomycetes</taxon>
        <taxon>Helotiales</taxon>
        <taxon>Ploettnerulaceae</taxon>
        <taxon>Oculimacula</taxon>
    </lineage>
</organism>
<dbReference type="Gene3D" id="1.20.1250.20">
    <property type="entry name" value="MFS general substrate transporter like domains"/>
    <property type="match status" value="1"/>
</dbReference>
<dbReference type="EMBL" id="JAZHXI010000003">
    <property type="protein sequence ID" value="KAL2073945.1"/>
    <property type="molecule type" value="Genomic_DNA"/>
</dbReference>
<protein>
    <submittedName>
        <fullName evidence="7">Uncharacterized protein</fullName>
    </submittedName>
</protein>
<proteinExistence type="predicted"/>
<evidence type="ECO:0000256" key="3">
    <source>
        <dbReference type="ARBA" id="ARBA00022692"/>
    </source>
</evidence>
<dbReference type="PANTHER" id="PTHR43791:SF92">
    <property type="entry name" value="AGL026WP"/>
    <property type="match status" value="1"/>
</dbReference>
<comment type="caution">
    <text evidence="7">The sequence shown here is derived from an EMBL/GenBank/DDBJ whole genome shotgun (WGS) entry which is preliminary data.</text>
</comment>
<evidence type="ECO:0000256" key="6">
    <source>
        <dbReference type="SAM" id="Phobius"/>
    </source>
</evidence>
<feature type="transmembrane region" description="Helical" evidence="6">
    <location>
        <begin position="151"/>
        <end position="170"/>
    </location>
</feature>
<evidence type="ECO:0000313" key="7">
    <source>
        <dbReference type="EMBL" id="KAL2073945.1"/>
    </source>
</evidence>
<evidence type="ECO:0000256" key="1">
    <source>
        <dbReference type="ARBA" id="ARBA00004141"/>
    </source>
</evidence>
<keyword evidence="3 6" id="KW-0812">Transmembrane</keyword>
<feature type="transmembrane region" description="Helical" evidence="6">
    <location>
        <begin position="260"/>
        <end position="280"/>
    </location>
</feature>
<reference evidence="7 8" key="1">
    <citation type="journal article" date="2024" name="Commun. Biol.">
        <title>Comparative genomic analysis of thermophilic fungi reveals convergent evolutionary adaptations and gene losses.</title>
        <authorList>
            <person name="Steindorff A.S."/>
            <person name="Aguilar-Pontes M.V."/>
            <person name="Robinson A.J."/>
            <person name="Andreopoulos B."/>
            <person name="LaButti K."/>
            <person name="Kuo A."/>
            <person name="Mondo S."/>
            <person name="Riley R."/>
            <person name="Otillar R."/>
            <person name="Haridas S."/>
            <person name="Lipzen A."/>
            <person name="Grimwood J."/>
            <person name="Schmutz J."/>
            <person name="Clum A."/>
            <person name="Reid I.D."/>
            <person name="Moisan M.C."/>
            <person name="Butler G."/>
            <person name="Nguyen T.T.M."/>
            <person name="Dewar K."/>
            <person name="Conant G."/>
            <person name="Drula E."/>
            <person name="Henrissat B."/>
            <person name="Hansel C."/>
            <person name="Singer S."/>
            <person name="Hutchinson M.I."/>
            <person name="de Vries R.P."/>
            <person name="Natvig D.O."/>
            <person name="Powell A.J."/>
            <person name="Tsang A."/>
            <person name="Grigoriev I.V."/>
        </authorList>
    </citation>
    <scope>NUCLEOTIDE SEQUENCE [LARGE SCALE GENOMIC DNA]</scope>
    <source>
        <strain evidence="7 8">CBS 494.80</strain>
    </source>
</reference>
<comment type="subcellular location">
    <subcellularLocation>
        <location evidence="1">Membrane</location>
        <topology evidence="1">Multi-pass membrane protein</topology>
    </subcellularLocation>
</comment>
<feature type="transmembrane region" description="Helical" evidence="6">
    <location>
        <begin position="93"/>
        <end position="112"/>
    </location>
</feature>
<sequence length="288" mass="32005">MVGSSKGVEMATIKDIHDHDDCKIILVISTLPLSLQGKSVEELSAFKKKIVRKVDLRSIPMLIIFFLLNILARNNFTNARLGGLEEDIGLTDHQYNTALMIMYVGYLLFQFPSNVILSRFPQPGIYLGRAALIWGGVSACMAAVHSYGTVIAIRFFLGFTEAPFFALLMLTSWQQVVKLLRCVLIADGVLGGMEGCTTVGVALVAAMVLPNYPNKAKWLTDEEQEYAIWRIADEAAGQEDSEDRESICNGAIKALRDPRVYMLTLLQFSLLVGMAYMYFFPSLVSTRL</sequence>
<keyword evidence="4 6" id="KW-1133">Transmembrane helix</keyword>